<evidence type="ECO:0000256" key="10">
    <source>
        <dbReference type="ARBA" id="ARBA00080379"/>
    </source>
</evidence>
<evidence type="ECO:0000256" key="8">
    <source>
        <dbReference type="ARBA" id="ARBA00076818"/>
    </source>
</evidence>
<dbReference type="Gene3D" id="1.20.272.10">
    <property type="match status" value="1"/>
</dbReference>
<comment type="subunit">
    <text evidence="6">Subunit of the RFC complex, an heteropentameric complex consisting of a large subunit RFC1 and four small subunits RFC2, RFC3, RFC4 and RFC5; the RFC complex interacts with PCNA. Forms an heterotetrameric complex with RFC2, RFC4 and RFC5; this complex has ATPase activity but is not stimulated by PCNA. The heterotetramer of subunits RFC2, RFC3, RFC4 and RFC5 interacts with RAD17. Interacts with CNTD1; this interaction facilitates crossover formation.</text>
</comment>
<dbReference type="InterPro" id="IPR027417">
    <property type="entry name" value="P-loop_NTPase"/>
</dbReference>
<evidence type="ECO:0000256" key="1">
    <source>
        <dbReference type="ARBA" id="ARBA00004123"/>
    </source>
</evidence>
<organism evidence="11 12">
    <name type="scientific">Elaeophora elaphi</name>
    <dbReference type="NCBI Taxonomy" id="1147741"/>
    <lineage>
        <taxon>Eukaryota</taxon>
        <taxon>Metazoa</taxon>
        <taxon>Ecdysozoa</taxon>
        <taxon>Nematoda</taxon>
        <taxon>Chromadorea</taxon>
        <taxon>Rhabditida</taxon>
        <taxon>Spirurina</taxon>
        <taxon>Spiruromorpha</taxon>
        <taxon>Filarioidea</taxon>
        <taxon>Onchocercidae</taxon>
        <taxon>Elaeophora</taxon>
    </lineage>
</organism>
<dbReference type="InterPro" id="IPR050238">
    <property type="entry name" value="DNA_Rep/Repair_Clamp_Loader"/>
</dbReference>
<dbReference type="Proteomes" id="UP000050640">
    <property type="component" value="Unplaced"/>
</dbReference>
<comment type="similarity">
    <text evidence="2">Belongs to the activator 1 small subunits family.</text>
</comment>
<dbReference type="Pfam" id="PF13177">
    <property type="entry name" value="DNA_pol3_delta2"/>
    <property type="match status" value="1"/>
</dbReference>
<dbReference type="GO" id="GO:0006281">
    <property type="term" value="P:DNA repair"/>
    <property type="evidence" value="ECO:0007669"/>
    <property type="project" value="UniProtKB-ARBA"/>
</dbReference>
<dbReference type="SUPFAM" id="SSF52540">
    <property type="entry name" value="P-loop containing nucleoside triphosphate hydrolases"/>
    <property type="match status" value="1"/>
</dbReference>
<comment type="function">
    <text evidence="5">Subunit of the replication factor C (RFC) complex which acts during elongation of primed DNA templates by DNA polymerases delta and epsilon, and is necessary for ATP-dependent loading of proliferating cell nuclear antigen (PCNA) onto primed DNA.</text>
</comment>
<dbReference type="PANTHER" id="PTHR11669:SF1">
    <property type="entry name" value="REPLICATION FACTOR C SUBUNIT 3"/>
    <property type="match status" value="1"/>
</dbReference>
<dbReference type="CDD" id="cd00009">
    <property type="entry name" value="AAA"/>
    <property type="match status" value="1"/>
</dbReference>
<evidence type="ECO:0000313" key="11">
    <source>
        <dbReference type="Proteomes" id="UP000050640"/>
    </source>
</evidence>
<evidence type="ECO:0000256" key="2">
    <source>
        <dbReference type="ARBA" id="ARBA00005378"/>
    </source>
</evidence>
<evidence type="ECO:0000256" key="9">
    <source>
        <dbReference type="ARBA" id="ARBA00079394"/>
    </source>
</evidence>
<evidence type="ECO:0000256" key="3">
    <source>
        <dbReference type="ARBA" id="ARBA00022705"/>
    </source>
</evidence>
<dbReference type="GO" id="GO:0005663">
    <property type="term" value="C:DNA replication factor C complex"/>
    <property type="evidence" value="ECO:0007669"/>
    <property type="project" value="TreeGrafter"/>
</dbReference>
<dbReference type="AlphaFoldDB" id="A0A0R3RHW2"/>
<dbReference type="InterPro" id="IPR008921">
    <property type="entry name" value="DNA_pol3_clamp-load_cplx_C"/>
</dbReference>
<dbReference type="Pfam" id="PF22534">
    <property type="entry name" value="RFC_C"/>
    <property type="match status" value="1"/>
</dbReference>
<dbReference type="GO" id="GO:0006271">
    <property type="term" value="P:DNA strand elongation involved in DNA replication"/>
    <property type="evidence" value="ECO:0007669"/>
    <property type="project" value="UniProtKB-ARBA"/>
</dbReference>
<dbReference type="FunFam" id="3.40.50.300:FF:000136">
    <property type="entry name" value="Replication factor C subunit 5"/>
    <property type="match status" value="1"/>
</dbReference>
<dbReference type="WBParaSite" id="EEL_0000106201-mRNA-1">
    <property type="protein sequence ID" value="EEL_0000106201-mRNA-1"/>
    <property type="gene ID" value="EEL_0000106201"/>
</dbReference>
<name>A0A0R3RHW2_9BILA</name>
<reference evidence="12" key="1">
    <citation type="submission" date="2017-02" db="UniProtKB">
        <authorList>
            <consortium name="WormBaseParasite"/>
        </authorList>
    </citation>
    <scope>IDENTIFICATION</scope>
</reference>
<evidence type="ECO:0000256" key="5">
    <source>
        <dbReference type="ARBA" id="ARBA00058626"/>
    </source>
</evidence>
<accession>A0A0R3RHW2</accession>
<protein>
    <recommendedName>
        <fullName evidence="7">Replication factor C subunit 3</fullName>
    </recommendedName>
    <alternativeName>
        <fullName evidence="9">Activator 1 38 kDa subunit</fullName>
    </alternativeName>
    <alternativeName>
        <fullName evidence="10">Activator 1 subunit 3</fullName>
    </alternativeName>
    <alternativeName>
        <fullName evidence="8">Replication factor C 38 kDa subunit</fullName>
    </alternativeName>
</protein>
<proteinExistence type="inferred from homology"/>
<dbReference type="GO" id="GO:0003689">
    <property type="term" value="F:DNA clamp loader activity"/>
    <property type="evidence" value="ECO:0007669"/>
    <property type="project" value="TreeGrafter"/>
</dbReference>
<keyword evidence="4" id="KW-0539">Nucleus</keyword>
<dbReference type="FunFam" id="1.20.272.10:FF:000002">
    <property type="entry name" value="Replication factor C subunit 3"/>
    <property type="match status" value="1"/>
</dbReference>
<dbReference type="Gene3D" id="1.10.8.60">
    <property type="match status" value="1"/>
</dbReference>
<comment type="subcellular location">
    <subcellularLocation>
        <location evidence="1">Nucleus</location>
    </subcellularLocation>
</comment>
<dbReference type="PANTHER" id="PTHR11669">
    <property type="entry name" value="REPLICATION FACTOR C / DNA POLYMERASE III GAMMA-TAU SUBUNIT"/>
    <property type="match status" value="1"/>
</dbReference>
<dbReference type="FunFam" id="1.10.8.60:FF:000030">
    <property type="entry name" value="replication factor C subunit 3"/>
    <property type="match status" value="1"/>
</dbReference>
<dbReference type="Pfam" id="PF21960">
    <property type="entry name" value="RCF1-5-like_lid"/>
    <property type="match status" value="1"/>
</dbReference>
<keyword evidence="3" id="KW-0235">DNA replication</keyword>
<dbReference type="STRING" id="1147741.A0A0R3RHW2"/>
<dbReference type="GO" id="GO:0003677">
    <property type="term" value="F:DNA binding"/>
    <property type="evidence" value="ECO:0007669"/>
    <property type="project" value="InterPro"/>
</dbReference>
<evidence type="ECO:0000256" key="6">
    <source>
        <dbReference type="ARBA" id="ARBA00062267"/>
    </source>
</evidence>
<dbReference type="GO" id="GO:0005634">
    <property type="term" value="C:nucleus"/>
    <property type="evidence" value="ECO:0007669"/>
    <property type="project" value="UniProtKB-SubCell"/>
</dbReference>
<dbReference type="SUPFAM" id="SSF48019">
    <property type="entry name" value="post-AAA+ oligomerization domain-like"/>
    <property type="match status" value="1"/>
</dbReference>
<sequence length="358" mass="41236">MALWVDKYRPRELSALTYHVKQAKDLIEITGDFPHLLVYGPSGAGKMTRIFCVLRELYGNGVEKLRMDARNFQAPSGKKLEIQTFSSNYHVQLSPGEVGIYDRVVVQEIIKQMAQMHQIDVASQRNFKVVVLMEADQLTRDAQNALRRTMEKYAQTCRLILCCDSISKIIDPLKSRCLAVRVAAPSDDDVTVRIVCNQENISVPERIITEVVQKANGNMRRALLMFEAAKVQNYPFKENQEIPDPEWEVYLQETAKMMIQQQNPEKFVFGYFKSLLKVRNRFYECIGHCIPPNAIFMKLLQELLKSCDNKTKVEVIAAAAEYEHRLIRGSKAIFHLEGFAASFMEIYHRHQNENAMEH</sequence>
<evidence type="ECO:0000256" key="4">
    <source>
        <dbReference type="ARBA" id="ARBA00023242"/>
    </source>
</evidence>
<dbReference type="Gene3D" id="3.40.50.300">
    <property type="entry name" value="P-loop containing nucleotide triphosphate hydrolases"/>
    <property type="match status" value="1"/>
</dbReference>
<evidence type="ECO:0000256" key="7">
    <source>
        <dbReference type="ARBA" id="ARBA00070184"/>
    </source>
</evidence>
<keyword evidence="11" id="KW-1185">Reference proteome</keyword>
<evidence type="ECO:0000313" key="12">
    <source>
        <dbReference type="WBParaSite" id="EEL_0000106201-mRNA-1"/>
    </source>
</evidence>